<evidence type="ECO:0000256" key="3">
    <source>
        <dbReference type="ARBA" id="ARBA00023125"/>
    </source>
</evidence>
<dbReference type="InterPro" id="IPR011010">
    <property type="entry name" value="DNA_brk_join_enz"/>
</dbReference>
<proteinExistence type="inferred from homology"/>
<dbReference type="OrthoDB" id="662444at2"/>
<dbReference type="InterPro" id="IPR002104">
    <property type="entry name" value="Integrase_catalytic"/>
</dbReference>
<keyword evidence="2" id="KW-0229">DNA integration</keyword>
<dbReference type="PANTHER" id="PTHR30629">
    <property type="entry name" value="PROPHAGE INTEGRASE"/>
    <property type="match status" value="1"/>
</dbReference>
<dbReference type="Gene3D" id="3.30.160.390">
    <property type="entry name" value="Integrase, DNA-binding domain"/>
    <property type="match status" value="1"/>
</dbReference>
<dbReference type="GO" id="GO:0003677">
    <property type="term" value="F:DNA binding"/>
    <property type="evidence" value="ECO:0007669"/>
    <property type="project" value="UniProtKB-KW"/>
</dbReference>
<dbReference type="Pfam" id="PF00589">
    <property type="entry name" value="Phage_integrase"/>
    <property type="match status" value="1"/>
</dbReference>
<dbReference type="Gene3D" id="1.10.150.130">
    <property type="match status" value="1"/>
</dbReference>
<dbReference type="EMBL" id="VJOL01000099">
    <property type="protein sequence ID" value="TSE26568.1"/>
    <property type="molecule type" value="Genomic_DNA"/>
</dbReference>
<dbReference type="PROSITE" id="PS51898">
    <property type="entry name" value="TYR_RECOMBINASE"/>
    <property type="match status" value="1"/>
</dbReference>
<evidence type="ECO:0000256" key="4">
    <source>
        <dbReference type="ARBA" id="ARBA00023172"/>
    </source>
</evidence>
<reference evidence="6 7" key="1">
    <citation type="submission" date="2019-07" db="EMBL/GenBank/DDBJ databases">
        <title>Tepidimonas thermarum AA-1 draft genome.</title>
        <authorList>
            <person name="Da Costa M.S."/>
            <person name="Froufe H.J.C."/>
            <person name="Egas C."/>
            <person name="Albuquerque L."/>
        </authorList>
    </citation>
    <scope>NUCLEOTIDE SEQUENCE [LARGE SCALE GENOMIC DNA]</scope>
    <source>
        <strain evidence="6 7">AA-1</strain>
    </source>
</reference>
<name>A0A554WSJ9_9BURK</name>
<dbReference type="AlphaFoldDB" id="A0A554WSJ9"/>
<dbReference type="InterPro" id="IPR038488">
    <property type="entry name" value="Integrase_DNA-bd_sf"/>
</dbReference>
<evidence type="ECO:0000256" key="2">
    <source>
        <dbReference type="ARBA" id="ARBA00022908"/>
    </source>
</evidence>
<sequence length="403" mass="44606">MKLHITEAALKGCVPSDKPAVKVFDSEVPGFGAQLTRTGAGNYFVTLRSADGQRRQHKLGAIGKLAAHEARQQARELMASVRTGSTPKRGRPPAAGLSVSDFFYGPFLDKLRAQGKQTETHTSLYRNHIEPILGSLPMGKVTAQHAQAFQEQLRRKPVAAGRWTTQAGKTLSEGTVKRVMILLRHLFNEAKRQKVPGVADNPTAALNLGSEVALVKGRFLQPEDVQRLLAVARAHDADFADALLMAALTGLRRSNVYRLSWTQLDFERGLIRYEPAEVKQKKAFVKHLSAPVVQMLQRRLAAQREAGVQTPWVFANPKTGQPYHSRRCLWVTVRNAAGLPNLRLHDLRHSFASALLEAGVNLVAVKEALGHTQLKTTMKYLHITDKARKQTEETLAQRLLQAV</sequence>
<keyword evidence="7" id="KW-1185">Reference proteome</keyword>
<gene>
    <name evidence="6" type="primary">xerD_2</name>
    <name evidence="6" type="ORF">Tther_02572</name>
</gene>
<dbReference type="SUPFAM" id="SSF56349">
    <property type="entry name" value="DNA breaking-rejoining enzymes"/>
    <property type="match status" value="1"/>
</dbReference>
<keyword evidence="4" id="KW-0233">DNA recombination</keyword>
<dbReference type="PANTHER" id="PTHR30629:SF2">
    <property type="entry name" value="PROPHAGE INTEGRASE INTS-RELATED"/>
    <property type="match status" value="1"/>
</dbReference>
<dbReference type="Proteomes" id="UP000318542">
    <property type="component" value="Unassembled WGS sequence"/>
</dbReference>
<comment type="similarity">
    <text evidence="1">Belongs to the 'phage' integrase family.</text>
</comment>
<dbReference type="InterPro" id="IPR013762">
    <property type="entry name" value="Integrase-like_cat_sf"/>
</dbReference>
<comment type="caution">
    <text evidence="6">The sequence shown here is derived from an EMBL/GenBank/DDBJ whole genome shotgun (WGS) entry which is preliminary data.</text>
</comment>
<feature type="domain" description="Tyr recombinase" evidence="5">
    <location>
        <begin position="215"/>
        <end position="393"/>
    </location>
</feature>
<dbReference type="GO" id="GO:0015074">
    <property type="term" value="P:DNA integration"/>
    <property type="evidence" value="ECO:0007669"/>
    <property type="project" value="UniProtKB-KW"/>
</dbReference>
<keyword evidence="3" id="KW-0238">DNA-binding</keyword>
<dbReference type="InterPro" id="IPR010998">
    <property type="entry name" value="Integrase_recombinase_N"/>
</dbReference>
<evidence type="ECO:0000256" key="1">
    <source>
        <dbReference type="ARBA" id="ARBA00008857"/>
    </source>
</evidence>
<dbReference type="CDD" id="cd00796">
    <property type="entry name" value="INT_Rci_Hp1_C"/>
    <property type="match status" value="1"/>
</dbReference>
<dbReference type="Gene3D" id="1.10.443.10">
    <property type="entry name" value="Intergrase catalytic core"/>
    <property type="match status" value="1"/>
</dbReference>
<evidence type="ECO:0000313" key="6">
    <source>
        <dbReference type="EMBL" id="TSE26568.1"/>
    </source>
</evidence>
<dbReference type="InterPro" id="IPR050808">
    <property type="entry name" value="Phage_Integrase"/>
</dbReference>
<evidence type="ECO:0000313" key="7">
    <source>
        <dbReference type="Proteomes" id="UP000318542"/>
    </source>
</evidence>
<evidence type="ECO:0000259" key="5">
    <source>
        <dbReference type="PROSITE" id="PS51898"/>
    </source>
</evidence>
<dbReference type="RefSeq" id="WP_143904531.1">
    <property type="nucleotide sequence ID" value="NZ_VJOL01000099.1"/>
</dbReference>
<accession>A0A554WSJ9</accession>
<organism evidence="6 7">
    <name type="scientific">Tepidimonas thermarum</name>
    <dbReference type="NCBI Taxonomy" id="335431"/>
    <lineage>
        <taxon>Bacteria</taxon>
        <taxon>Pseudomonadati</taxon>
        <taxon>Pseudomonadota</taxon>
        <taxon>Betaproteobacteria</taxon>
        <taxon>Burkholderiales</taxon>
        <taxon>Tepidimonas</taxon>
    </lineage>
</organism>
<protein>
    <submittedName>
        <fullName evidence="6">Tyrosine recombinase XerD</fullName>
    </submittedName>
</protein>
<dbReference type="GO" id="GO:0006310">
    <property type="term" value="P:DNA recombination"/>
    <property type="evidence" value="ECO:0007669"/>
    <property type="project" value="UniProtKB-KW"/>
</dbReference>